<name>A0A834MGM6_RHYFE</name>
<dbReference type="SMART" id="SM01118">
    <property type="entry name" value="CYTH"/>
    <property type="match status" value="1"/>
</dbReference>
<dbReference type="Proteomes" id="UP000625711">
    <property type="component" value="Unassembled WGS sequence"/>
</dbReference>
<proteinExistence type="predicted"/>
<dbReference type="InterPro" id="IPR008173">
    <property type="entry name" value="Adenylyl_cyclase_CyaB"/>
</dbReference>
<dbReference type="Gene3D" id="2.40.320.10">
    <property type="entry name" value="Hypothetical Protein Pfu-838710-001"/>
    <property type="match status" value="1"/>
</dbReference>
<evidence type="ECO:0000259" key="1">
    <source>
        <dbReference type="PROSITE" id="PS51707"/>
    </source>
</evidence>
<dbReference type="PROSITE" id="PS51707">
    <property type="entry name" value="CYTH"/>
    <property type="match status" value="1"/>
</dbReference>
<dbReference type="AlphaFoldDB" id="A0A834MGM6"/>
<evidence type="ECO:0000313" key="3">
    <source>
        <dbReference type="Proteomes" id="UP000625711"/>
    </source>
</evidence>
<dbReference type="InterPro" id="IPR033469">
    <property type="entry name" value="CYTH-like_dom_sf"/>
</dbReference>
<sequence length="171" mass="19400">MRNVEIKAKINDIQLLLLRVKELFGTTETLIKQHDTFYNVTKGRLKLRRLLDVGDGELIFYDRPDVEGPKLSSYKKADIKSNEVSVLNDVLIEALGAKNDVKKLRHLFLVGQTRVHIDEVENLGNFLELEVCLKPEQTLEDGEVIANDIMNKLGIKKEDLIQGAYADLLNA</sequence>
<dbReference type="GO" id="GO:0016462">
    <property type="term" value="F:pyrophosphatase activity"/>
    <property type="evidence" value="ECO:0007669"/>
    <property type="project" value="UniProtKB-ARBA"/>
</dbReference>
<dbReference type="Pfam" id="PF01928">
    <property type="entry name" value="CYTH"/>
    <property type="match status" value="1"/>
</dbReference>
<dbReference type="PANTHER" id="PTHR21028">
    <property type="entry name" value="SI:CH211-156B7.4"/>
    <property type="match status" value="1"/>
</dbReference>
<dbReference type="EMBL" id="JAACXV010000124">
    <property type="protein sequence ID" value="KAF7283271.1"/>
    <property type="molecule type" value="Genomic_DNA"/>
</dbReference>
<gene>
    <name evidence="2" type="ORF">GWI33_001041</name>
</gene>
<protein>
    <recommendedName>
        <fullName evidence="1">CYTH domain-containing protein</fullName>
    </recommendedName>
</protein>
<reference evidence="2" key="1">
    <citation type="submission" date="2020-08" db="EMBL/GenBank/DDBJ databases">
        <title>Genome sequencing and assembly of the red palm weevil Rhynchophorus ferrugineus.</title>
        <authorList>
            <person name="Dias G.B."/>
            <person name="Bergman C.M."/>
            <person name="Manee M."/>
        </authorList>
    </citation>
    <scope>NUCLEOTIDE SEQUENCE</scope>
    <source>
        <strain evidence="2">AA-2017</strain>
        <tissue evidence="2">Whole larva</tissue>
    </source>
</reference>
<dbReference type="OrthoDB" id="6159137at2759"/>
<dbReference type="SUPFAM" id="SSF55154">
    <property type="entry name" value="CYTH-like phosphatases"/>
    <property type="match status" value="1"/>
</dbReference>
<evidence type="ECO:0000313" key="2">
    <source>
        <dbReference type="EMBL" id="KAF7283271.1"/>
    </source>
</evidence>
<dbReference type="InterPro" id="IPR023577">
    <property type="entry name" value="CYTH_domain"/>
</dbReference>
<organism evidence="2 3">
    <name type="scientific">Rhynchophorus ferrugineus</name>
    <name type="common">Red palm weevil</name>
    <name type="synonym">Curculio ferrugineus</name>
    <dbReference type="NCBI Taxonomy" id="354439"/>
    <lineage>
        <taxon>Eukaryota</taxon>
        <taxon>Metazoa</taxon>
        <taxon>Ecdysozoa</taxon>
        <taxon>Arthropoda</taxon>
        <taxon>Hexapoda</taxon>
        <taxon>Insecta</taxon>
        <taxon>Pterygota</taxon>
        <taxon>Neoptera</taxon>
        <taxon>Endopterygota</taxon>
        <taxon>Coleoptera</taxon>
        <taxon>Polyphaga</taxon>
        <taxon>Cucujiformia</taxon>
        <taxon>Curculionidae</taxon>
        <taxon>Dryophthorinae</taxon>
        <taxon>Rhynchophorus</taxon>
    </lineage>
</organism>
<accession>A0A834MGM6</accession>
<feature type="domain" description="CYTH" evidence="1">
    <location>
        <begin position="1"/>
        <end position="171"/>
    </location>
</feature>
<keyword evidence="3" id="KW-1185">Reference proteome</keyword>
<comment type="caution">
    <text evidence="2">The sequence shown here is derived from an EMBL/GenBank/DDBJ whole genome shotgun (WGS) entry which is preliminary data.</text>
</comment>
<dbReference type="PANTHER" id="PTHR21028:SF2">
    <property type="entry name" value="CYTH DOMAIN-CONTAINING PROTEIN"/>
    <property type="match status" value="1"/>
</dbReference>
<dbReference type="CDD" id="cd07890">
    <property type="entry name" value="CYTH-like_AC_IV-like"/>
    <property type="match status" value="1"/>
</dbReference>